<accession>A0A1H3HTV3</accession>
<dbReference type="AlphaFoldDB" id="A0A1H3HTV3"/>
<sequence length="284" mass="27956">MSAVHQARRGGDSGGVLAGLAPARRRLVVAVLALVVVAVLVTGAALLLGRPSGAAGREPVSQGTPGPVLLVPGYGGSTAGLQPLADRLAAAGRDATVVALPDAGTGDLAAAAEALDEAAGAALERTGAASVDVVGYSAGGVVARLWAADGGAGLARRIVTLGSPHHGTALADLAGQVAPEQCPEACRQLAPGSPLLATLNADDETPEGPAWVSIWTDQDETVTPPESARLEGALELPVQSVCPGARVGHGELPRDPLVQAMVLEQLGAAAPAALGPDDCARLGG</sequence>
<keyword evidence="3" id="KW-0378">Hydrolase</keyword>
<keyword evidence="1" id="KW-0472">Membrane</keyword>
<evidence type="ECO:0000256" key="1">
    <source>
        <dbReference type="SAM" id="Phobius"/>
    </source>
</evidence>
<dbReference type="Gene3D" id="3.40.50.1820">
    <property type="entry name" value="alpha/beta hydrolase"/>
    <property type="match status" value="1"/>
</dbReference>
<proteinExistence type="predicted"/>
<dbReference type="InterPro" id="IPR000073">
    <property type="entry name" value="AB_hydrolase_1"/>
</dbReference>
<dbReference type="PANTHER" id="PTHR37574:SF1">
    <property type="entry name" value="LIPASE B"/>
    <property type="match status" value="1"/>
</dbReference>
<keyword evidence="4" id="KW-1185">Reference proteome</keyword>
<dbReference type="SUPFAM" id="SSF53474">
    <property type="entry name" value="alpha/beta-Hydrolases"/>
    <property type="match status" value="1"/>
</dbReference>
<evidence type="ECO:0000313" key="3">
    <source>
        <dbReference type="EMBL" id="SDY18184.1"/>
    </source>
</evidence>
<gene>
    <name evidence="3" type="ORF">SAMN05660209_02234</name>
</gene>
<dbReference type="STRING" id="1137993.SAMN05660209_02234"/>
<keyword evidence="1" id="KW-1133">Transmembrane helix</keyword>
<feature type="transmembrane region" description="Helical" evidence="1">
    <location>
        <begin position="27"/>
        <end position="48"/>
    </location>
</feature>
<dbReference type="EMBL" id="FNOT01000005">
    <property type="protein sequence ID" value="SDY18184.1"/>
    <property type="molecule type" value="Genomic_DNA"/>
</dbReference>
<dbReference type="GO" id="GO:0016787">
    <property type="term" value="F:hydrolase activity"/>
    <property type="evidence" value="ECO:0007669"/>
    <property type="project" value="UniProtKB-KW"/>
</dbReference>
<reference evidence="4" key="1">
    <citation type="submission" date="2016-10" db="EMBL/GenBank/DDBJ databases">
        <authorList>
            <person name="Varghese N."/>
            <person name="Submissions S."/>
        </authorList>
    </citation>
    <scope>NUCLEOTIDE SEQUENCE [LARGE SCALE GENOMIC DNA]</scope>
    <source>
        <strain evidence="4">DSM 45422</strain>
    </source>
</reference>
<feature type="domain" description="AB hydrolase-1" evidence="2">
    <location>
        <begin position="67"/>
        <end position="172"/>
    </location>
</feature>
<evidence type="ECO:0000259" key="2">
    <source>
        <dbReference type="Pfam" id="PF00561"/>
    </source>
</evidence>
<keyword evidence="1" id="KW-0812">Transmembrane</keyword>
<dbReference type="PANTHER" id="PTHR37574">
    <property type="entry name" value="LIPASE B"/>
    <property type="match status" value="1"/>
</dbReference>
<dbReference type="Proteomes" id="UP000198921">
    <property type="component" value="Unassembled WGS sequence"/>
</dbReference>
<protein>
    <submittedName>
        <fullName evidence="3">Alpha/beta hydrolase family protein</fullName>
    </submittedName>
</protein>
<dbReference type="InterPro" id="IPR029058">
    <property type="entry name" value="AB_hydrolase_fold"/>
</dbReference>
<evidence type="ECO:0000313" key="4">
    <source>
        <dbReference type="Proteomes" id="UP000198921"/>
    </source>
</evidence>
<name>A0A1H3HTV3_9ACTN</name>
<dbReference type="InterPro" id="IPR053228">
    <property type="entry name" value="Stereospecific_Lipase"/>
</dbReference>
<dbReference type="Pfam" id="PF00561">
    <property type="entry name" value="Abhydrolase_1"/>
    <property type="match status" value="1"/>
</dbReference>
<organism evidence="3 4">
    <name type="scientific">Geodermatophilus africanus</name>
    <dbReference type="NCBI Taxonomy" id="1137993"/>
    <lineage>
        <taxon>Bacteria</taxon>
        <taxon>Bacillati</taxon>
        <taxon>Actinomycetota</taxon>
        <taxon>Actinomycetes</taxon>
        <taxon>Geodermatophilales</taxon>
        <taxon>Geodermatophilaceae</taxon>
        <taxon>Geodermatophilus</taxon>
    </lineage>
</organism>